<organism evidence="1 2">
    <name type="scientific">Melastoma candidum</name>
    <dbReference type="NCBI Taxonomy" id="119954"/>
    <lineage>
        <taxon>Eukaryota</taxon>
        <taxon>Viridiplantae</taxon>
        <taxon>Streptophyta</taxon>
        <taxon>Embryophyta</taxon>
        <taxon>Tracheophyta</taxon>
        <taxon>Spermatophyta</taxon>
        <taxon>Magnoliopsida</taxon>
        <taxon>eudicotyledons</taxon>
        <taxon>Gunneridae</taxon>
        <taxon>Pentapetalae</taxon>
        <taxon>rosids</taxon>
        <taxon>malvids</taxon>
        <taxon>Myrtales</taxon>
        <taxon>Melastomataceae</taxon>
        <taxon>Melastomatoideae</taxon>
        <taxon>Melastomateae</taxon>
        <taxon>Melastoma</taxon>
    </lineage>
</organism>
<dbReference type="EMBL" id="CM042884">
    <property type="protein sequence ID" value="KAI4368815.1"/>
    <property type="molecule type" value="Genomic_DNA"/>
</dbReference>
<comment type="caution">
    <text evidence="1">The sequence shown here is derived from an EMBL/GenBank/DDBJ whole genome shotgun (WGS) entry which is preliminary data.</text>
</comment>
<protein>
    <submittedName>
        <fullName evidence="1">Uncharacterized protein</fullName>
    </submittedName>
</protein>
<accession>A0ACB9QQC6</accession>
<evidence type="ECO:0000313" key="2">
    <source>
        <dbReference type="Proteomes" id="UP001057402"/>
    </source>
</evidence>
<evidence type="ECO:0000313" key="1">
    <source>
        <dbReference type="EMBL" id="KAI4368815.1"/>
    </source>
</evidence>
<reference evidence="2" key="1">
    <citation type="journal article" date="2023" name="Front. Plant Sci.">
        <title>Chromosomal-level genome assembly of Melastoma candidum provides insights into trichome evolution.</title>
        <authorList>
            <person name="Zhong Y."/>
            <person name="Wu W."/>
            <person name="Sun C."/>
            <person name="Zou P."/>
            <person name="Liu Y."/>
            <person name="Dai S."/>
            <person name="Zhou R."/>
        </authorList>
    </citation>
    <scope>NUCLEOTIDE SEQUENCE [LARGE SCALE GENOMIC DNA]</scope>
</reference>
<sequence length="101" mass="10610">MNGTNTLSIELCRNGNTSFPPSISATEVFKASMASPNPPDGPGEKKGRNLRPLIGLPISGLIFGLSLLGMFVYCFVSRRPRSGPGGPVPGRPRNVEPGKSS</sequence>
<dbReference type="Proteomes" id="UP001057402">
    <property type="component" value="Chromosome 5"/>
</dbReference>
<keyword evidence="2" id="KW-1185">Reference proteome</keyword>
<name>A0ACB9QQC6_9MYRT</name>
<gene>
    <name evidence="1" type="ORF">MLD38_017329</name>
</gene>
<proteinExistence type="predicted"/>